<gene>
    <name evidence="1" type="ORF">ABIE21_001427</name>
</gene>
<keyword evidence="2" id="KW-1185">Reference proteome</keyword>
<dbReference type="RefSeq" id="WP_354024094.1">
    <property type="nucleotide sequence ID" value="NZ_JBEPSJ010000001.1"/>
</dbReference>
<reference evidence="1 2" key="1">
    <citation type="submission" date="2024-06" db="EMBL/GenBank/DDBJ databases">
        <title>Sorghum-associated microbial communities from plants grown in Nebraska, USA.</title>
        <authorList>
            <person name="Schachtman D."/>
        </authorList>
    </citation>
    <scope>NUCLEOTIDE SEQUENCE [LARGE SCALE GENOMIC DNA]</scope>
    <source>
        <strain evidence="1 2">2857</strain>
    </source>
</reference>
<dbReference type="EMBL" id="JBEPSJ010000001">
    <property type="protein sequence ID" value="MET4581937.1"/>
    <property type="molecule type" value="Genomic_DNA"/>
</dbReference>
<protein>
    <submittedName>
        <fullName evidence="1">Uncharacterized protein</fullName>
    </submittedName>
</protein>
<name>A0ABV2QN43_9MICO</name>
<comment type="caution">
    <text evidence="1">The sequence shown here is derived from an EMBL/GenBank/DDBJ whole genome shotgun (WGS) entry which is preliminary data.</text>
</comment>
<dbReference type="Proteomes" id="UP001549257">
    <property type="component" value="Unassembled WGS sequence"/>
</dbReference>
<accession>A0ABV2QN43</accession>
<evidence type="ECO:0000313" key="2">
    <source>
        <dbReference type="Proteomes" id="UP001549257"/>
    </source>
</evidence>
<sequence>MATYTGPELEDAIKAESAAEVGFSFMGMVKASGSQGRVSVAPAGSGTWTDIPVEMIASAHHVGGRAGDEKPDHPVFRLVLRQPKQVEAQVFASLLDSSAMTPPTASWGIAGGTFQGAYSRRISPGFGGPSRFGQFGGQFGPTLPSCGYREVVCGSSLPGYPPPTCIIYCCTYPSGMNNCSII</sequence>
<evidence type="ECO:0000313" key="1">
    <source>
        <dbReference type="EMBL" id="MET4581937.1"/>
    </source>
</evidence>
<proteinExistence type="predicted"/>
<organism evidence="1 2">
    <name type="scientific">Conyzicola nivalis</name>
    <dbReference type="NCBI Taxonomy" id="1477021"/>
    <lineage>
        <taxon>Bacteria</taxon>
        <taxon>Bacillati</taxon>
        <taxon>Actinomycetota</taxon>
        <taxon>Actinomycetes</taxon>
        <taxon>Micrococcales</taxon>
        <taxon>Microbacteriaceae</taxon>
        <taxon>Conyzicola</taxon>
    </lineage>
</organism>